<evidence type="ECO:0000256" key="1">
    <source>
        <dbReference type="SAM" id="MobiDB-lite"/>
    </source>
</evidence>
<dbReference type="EMBL" id="LWCA01002181">
    <property type="protein sequence ID" value="OAF64054.1"/>
    <property type="molecule type" value="Genomic_DNA"/>
</dbReference>
<keyword evidence="3" id="KW-1185">Reference proteome</keyword>
<feature type="compositionally biased region" description="Basic and acidic residues" evidence="1">
    <location>
        <begin position="12"/>
        <end position="25"/>
    </location>
</feature>
<proteinExistence type="predicted"/>
<reference evidence="2 3" key="1">
    <citation type="submission" date="2016-04" db="EMBL/GenBank/DDBJ databases">
        <title>The genome of Intoshia linei affirms orthonectids as highly simplified spiralians.</title>
        <authorList>
            <person name="Mikhailov K.V."/>
            <person name="Slusarev G.S."/>
            <person name="Nikitin M.A."/>
            <person name="Logacheva M.D."/>
            <person name="Penin A."/>
            <person name="Aleoshin V."/>
            <person name="Panchin Y.V."/>
        </authorList>
    </citation>
    <scope>NUCLEOTIDE SEQUENCE [LARGE SCALE GENOMIC DNA]</scope>
    <source>
        <strain evidence="2">Intl2013</strain>
        <tissue evidence="2">Whole animal</tissue>
    </source>
</reference>
<evidence type="ECO:0000313" key="3">
    <source>
        <dbReference type="Proteomes" id="UP000078046"/>
    </source>
</evidence>
<sequence>MCQSMDQYSFNNRERLPKKYKRNDNESVDVQNNRETTQRLQQQMILAEISRLIDAEFSDYIEYQTASFEAAIREHDQNVTSTLTAMKPPPAKKPVNKM</sequence>
<feature type="compositionally biased region" description="Polar residues" evidence="1">
    <location>
        <begin position="1"/>
        <end position="11"/>
    </location>
</feature>
<dbReference type="Proteomes" id="UP000078046">
    <property type="component" value="Unassembled WGS sequence"/>
</dbReference>
<dbReference type="AlphaFoldDB" id="A0A177AS39"/>
<gene>
    <name evidence="2" type="ORF">A3Q56_08241</name>
</gene>
<evidence type="ECO:0000313" key="2">
    <source>
        <dbReference type="EMBL" id="OAF64054.1"/>
    </source>
</evidence>
<feature type="region of interest" description="Disordered" evidence="1">
    <location>
        <begin position="1"/>
        <end position="36"/>
    </location>
</feature>
<protein>
    <submittedName>
        <fullName evidence="2">Uncharacterized protein</fullName>
    </submittedName>
</protein>
<comment type="caution">
    <text evidence="2">The sequence shown here is derived from an EMBL/GenBank/DDBJ whole genome shotgun (WGS) entry which is preliminary data.</text>
</comment>
<organism evidence="2 3">
    <name type="scientific">Intoshia linei</name>
    <dbReference type="NCBI Taxonomy" id="1819745"/>
    <lineage>
        <taxon>Eukaryota</taxon>
        <taxon>Metazoa</taxon>
        <taxon>Spiralia</taxon>
        <taxon>Lophotrochozoa</taxon>
        <taxon>Mesozoa</taxon>
        <taxon>Orthonectida</taxon>
        <taxon>Rhopaluridae</taxon>
        <taxon>Intoshia</taxon>
    </lineage>
</organism>
<accession>A0A177AS39</accession>
<name>A0A177AS39_9BILA</name>